<dbReference type="RefSeq" id="WP_157733454.1">
    <property type="nucleotide sequence ID" value="NZ_CP022540.1"/>
</dbReference>
<evidence type="ECO:0000313" key="4">
    <source>
        <dbReference type="Proteomes" id="UP000203589"/>
    </source>
</evidence>
<dbReference type="InterPro" id="IPR051785">
    <property type="entry name" value="MMCE/EMCE_epimerase"/>
</dbReference>
<protein>
    <submittedName>
        <fullName evidence="3">Glyoxalase/bleomycin resistance protein/dioxygenase superfamily protein</fullName>
    </submittedName>
</protein>
<dbReference type="GO" id="GO:0046491">
    <property type="term" value="P:L-methylmalonyl-CoA metabolic process"/>
    <property type="evidence" value="ECO:0007669"/>
    <property type="project" value="TreeGrafter"/>
</dbReference>
<gene>
    <name evidence="3" type="ORF">ANTHELSMS3_01735</name>
</gene>
<reference evidence="3 4" key="1">
    <citation type="submission" date="2017-07" db="EMBL/GenBank/DDBJ databases">
        <title>Genome Sequence of Antarctobacter heliothermus Strain SMS3 Isolated from a culture of the Diatom Skeletonema marinoi.</title>
        <authorList>
            <person name="Topel M."/>
            <person name="Pinder M.I.M."/>
            <person name="Johansson O.N."/>
            <person name="Kourtchenko O."/>
            <person name="Godhe A."/>
            <person name="Clarke A.K."/>
        </authorList>
    </citation>
    <scope>NUCLEOTIDE SEQUENCE [LARGE SCALE GENOMIC DNA]</scope>
    <source>
        <strain evidence="3 4">SMS3</strain>
    </source>
</reference>
<sequence>MKAKRINHIAIAVNDLDAAVETFTKDFGLTLIREATNGPGTLGMAFLEVGDTVLQLVTPIGPGPVRDFLDTKGEGLHHICFDVESLKEATETHPGGPIDKGGLGGQVSFLKESVHGAVIELSAPLPEEG</sequence>
<dbReference type="GO" id="GO:0051213">
    <property type="term" value="F:dioxygenase activity"/>
    <property type="evidence" value="ECO:0007669"/>
    <property type="project" value="UniProtKB-KW"/>
</dbReference>
<evidence type="ECO:0000256" key="1">
    <source>
        <dbReference type="ARBA" id="ARBA00022723"/>
    </source>
</evidence>
<dbReference type="OrthoDB" id="2613830at2"/>
<keyword evidence="4" id="KW-1185">Reference proteome</keyword>
<organism evidence="3 4">
    <name type="scientific">Antarctobacter heliothermus</name>
    <dbReference type="NCBI Taxonomy" id="74033"/>
    <lineage>
        <taxon>Bacteria</taxon>
        <taxon>Pseudomonadati</taxon>
        <taxon>Pseudomonadota</taxon>
        <taxon>Alphaproteobacteria</taxon>
        <taxon>Rhodobacterales</taxon>
        <taxon>Roseobacteraceae</taxon>
        <taxon>Antarctobacter</taxon>
    </lineage>
</organism>
<name>A0A222E2I4_9RHOB</name>
<evidence type="ECO:0000259" key="2">
    <source>
        <dbReference type="PROSITE" id="PS51819"/>
    </source>
</evidence>
<dbReference type="PROSITE" id="PS51819">
    <property type="entry name" value="VOC"/>
    <property type="match status" value="1"/>
</dbReference>
<feature type="domain" description="VOC" evidence="2">
    <location>
        <begin position="5"/>
        <end position="129"/>
    </location>
</feature>
<dbReference type="PANTHER" id="PTHR43048">
    <property type="entry name" value="METHYLMALONYL-COA EPIMERASE"/>
    <property type="match status" value="1"/>
</dbReference>
<dbReference type="Gene3D" id="3.10.180.10">
    <property type="entry name" value="2,3-Dihydroxybiphenyl 1,2-Dioxygenase, domain 1"/>
    <property type="match status" value="1"/>
</dbReference>
<accession>A0A222E2I4</accession>
<keyword evidence="1" id="KW-0479">Metal-binding</keyword>
<dbReference type="GO" id="GO:0004493">
    <property type="term" value="F:methylmalonyl-CoA epimerase activity"/>
    <property type="evidence" value="ECO:0007669"/>
    <property type="project" value="TreeGrafter"/>
</dbReference>
<proteinExistence type="predicted"/>
<dbReference type="SUPFAM" id="SSF54593">
    <property type="entry name" value="Glyoxalase/Bleomycin resistance protein/Dihydroxybiphenyl dioxygenase"/>
    <property type="match status" value="1"/>
</dbReference>
<dbReference type="Pfam" id="PF13669">
    <property type="entry name" value="Glyoxalase_4"/>
    <property type="match status" value="1"/>
</dbReference>
<evidence type="ECO:0000313" key="3">
    <source>
        <dbReference type="EMBL" id="ASP20424.1"/>
    </source>
</evidence>
<dbReference type="KEGG" id="aht:ANTHELSMS3_01735"/>
<dbReference type="EMBL" id="CP022540">
    <property type="protein sequence ID" value="ASP20424.1"/>
    <property type="molecule type" value="Genomic_DNA"/>
</dbReference>
<keyword evidence="3" id="KW-0223">Dioxygenase</keyword>
<dbReference type="PANTHER" id="PTHR43048:SF3">
    <property type="entry name" value="METHYLMALONYL-COA EPIMERASE, MITOCHONDRIAL"/>
    <property type="match status" value="1"/>
</dbReference>
<keyword evidence="3" id="KW-0560">Oxidoreductase</keyword>
<dbReference type="Proteomes" id="UP000203589">
    <property type="component" value="Chromosome"/>
</dbReference>
<dbReference type="InterPro" id="IPR029068">
    <property type="entry name" value="Glyas_Bleomycin-R_OHBP_Dase"/>
</dbReference>
<dbReference type="AlphaFoldDB" id="A0A222E2I4"/>
<dbReference type="GO" id="GO:0046872">
    <property type="term" value="F:metal ion binding"/>
    <property type="evidence" value="ECO:0007669"/>
    <property type="project" value="UniProtKB-KW"/>
</dbReference>
<dbReference type="InterPro" id="IPR037523">
    <property type="entry name" value="VOC_core"/>
</dbReference>